<evidence type="ECO:0000313" key="6">
    <source>
        <dbReference type="Proteomes" id="UP000032633"/>
    </source>
</evidence>
<dbReference type="GO" id="GO:0055052">
    <property type="term" value="C:ATP-binding cassette (ABC) transporter complex, substrate-binding subunit-containing"/>
    <property type="evidence" value="ECO:0007669"/>
    <property type="project" value="TreeGrafter"/>
</dbReference>
<proteinExistence type="inferred from homology"/>
<dbReference type="GO" id="GO:0015768">
    <property type="term" value="P:maltose transport"/>
    <property type="evidence" value="ECO:0007669"/>
    <property type="project" value="TreeGrafter"/>
</dbReference>
<dbReference type="PROSITE" id="PS51257">
    <property type="entry name" value="PROKAR_LIPOPROTEIN"/>
    <property type="match status" value="1"/>
</dbReference>
<reference evidence="6" key="2">
    <citation type="submission" date="2015-03" db="EMBL/GenBank/DDBJ databases">
        <title>Genome sequence of Paenibacillus beijingensis strain DSM 24997T.</title>
        <authorList>
            <person name="Kwak Y."/>
            <person name="Shin J.-H."/>
        </authorList>
    </citation>
    <scope>NUCLEOTIDE SEQUENCE [LARGE SCALE GENOMIC DNA]</scope>
    <source>
        <strain evidence="6">DSM 24997</strain>
    </source>
</reference>
<evidence type="ECO:0008006" key="7">
    <source>
        <dbReference type="Google" id="ProtNLM"/>
    </source>
</evidence>
<dbReference type="OrthoDB" id="9795467at2"/>
<dbReference type="Gene3D" id="3.40.190.10">
    <property type="entry name" value="Periplasmic binding protein-like II"/>
    <property type="match status" value="2"/>
</dbReference>
<feature type="chain" id="PRO_5002296769" description="ABC transporter substrate-binding protein" evidence="4">
    <location>
        <begin position="26"/>
        <end position="424"/>
    </location>
</feature>
<keyword evidence="6" id="KW-1185">Reference proteome</keyword>
<keyword evidence="3 4" id="KW-0732">Signal</keyword>
<dbReference type="AlphaFoldDB" id="A0A0D5NPZ7"/>
<dbReference type="PANTHER" id="PTHR30061:SF50">
    <property type="entry name" value="MALTOSE_MALTODEXTRIN-BINDING PERIPLASMIC PROTEIN"/>
    <property type="match status" value="1"/>
</dbReference>
<dbReference type="GO" id="GO:0042956">
    <property type="term" value="P:maltodextrin transmembrane transport"/>
    <property type="evidence" value="ECO:0007669"/>
    <property type="project" value="TreeGrafter"/>
</dbReference>
<sequence length="424" mass="48264">MCCRWLTLLLILVLTAGCGSPSVITDPNNVQKLHEQEETVVTFWNTYSDKEAWLLERELIPAFERENPGIRVESKNLVFNNELKNTLIARASSSRGPDVVRMSIDWVPEFSHKGLLVPLNGFPGFDQIRSRFDPKIMDVGLYKNDYYSLPLNLYTKVAIFNRNLLKKAGYTNPPRTMEEVLRIARQHRYTIGIDGFWSWETLLYIYSLGGSLTDEKISRSSGYLNSEETVHAVELLKALYKEKLLVVSSKSNNGERWSRIQAGNMLMIDEGPWFYSLLNKAELERAEKLTVSALFPHRDGFSSIIGGENMVIMKGSKRQAEAWTFMKWLTSKEAQLFMAQTGLIPSNREAAKAWSVSRNSYLHPFAEAVNNSFLRPPVNNWGKIDEVYFMYLKKIFQGELSVKTGLDIAAAKIDKLLAEANSGH</sequence>
<dbReference type="SUPFAM" id="SSF53850">
    <property type="entry name" value="Periplasmic binding protein-like II"/>
    <property type="match status" value="1"/>
</dbReference>
<dbReference type="STRING" id="1126833.VN24_25685"/>
<dbReference type="HOGENOM" id="CLU_031285_10_1_9"/>
<dbReference type="InterPro" id="IPR006059">
    <property type="entry name" value="SBP"/>
</dbReference>
<evidence type="ECO:0000256" key="1">
    <source>
        <dbReference type="ARBA" id="ARBA00008520"/>
    </source>
</evidence>
<dbReference type="KEGG" id="pbj:VN24_25685"/>
<protein>
    <recommendedName>
        <fullName evidence="7">ABC transporter substrate-binding protein</fullName>
    </recommendedName>
</protein>
<evidence type="ECO:0000256" key="4">
    <source>
        <dbReference type="SAM" id="SignalP"/>
    </source>
</evidence>
<name>A0A0D5NPZ7_9BACL</name>
<evidence type="ECO:0000256" key="2">
    <source>
        <dbReference type="ARBA" id="ARBA00022448"/>
    </source>
</evidence>
<evidence type="ECO:0000313" key="5">
    <source>
        <dbReference type="EMBL" id="AJY77331.1"/>
    </source>
</evidence>
<dbReference type="PANTHER" id="PTHR30061">
    <property type="entry name" value="MALTOSE-BINDING PERIPLASMIC PROTEIN"/>
    <property type="match status" value="1"/>
</dbReference>
<accession>A0A0D5NPZ7</accession>
<comment type="similarity">
    <text evidence="1">Belongs to the bacterial solute-binding protein 1 family.</text>
</comment>
<dbReference type="PATRIC" id="fig|1126833.4.peg.5646"/>
<gene>
    <name evidence="5" type="ORF">VN24_25685</name>
</gene>
<dbReference type="Proteomes" id="UP000032633">
    <property type="component" value="Chromosome"/>
</dbReference>
<dbReference type="Pfam" id="PF13416">
    <property type="entry name" value="SBP_bac_8"/>
    <property type="match status" value="1"/>
</dbReference>
<dbReference type="RefSeq" id="WP_045672756.1">
    <property type="nucleotide sequence ID" value="NZ_CP011058.1"/>
</dbReference>
<feature type="signal peptide" evidence="4">
    <location>
        <begin position="1"/>
        <end position="25"/>
    </location>
</feature>
<keyword evidence="2" id="KW-0813">Transport</keyword>
<dbReference type="GO" id="GO:1901982">
    <property type="term" value="F:maltose binding"/>
    <property type="evidence" value="ECO:0007669"/>
    <property type="project" value="TreeGrafter"/>
</dbReference>
<evidence type="ECO:0000256" key="3">
    <source>
        <dbReference type="ARBA" id="ARBA00022729"/>
    </source>
</evidence>
<dbReference type="EMBL" id="CP011058">
    <property type="protein sequence ID" value="AJY77331.1"/>
    <property type="molecule type" value="Genomic_DNA"/>
</dbReference>
<reference evidence="5 6" key="1">
    <citation type="journal article" date="2015" name="J. Biotechnol.">
        <title>Complete genome sequence of Paenibacillus beijingensis 7188(T) (=DSM 24997(T)), a novel rhizobacterium from jujube garden soil.</title>
        <authorList>
            <person name="Kwak Y."/>
            <person name="Shin J.H."/>
        </authorList>
    </citation>
    <scope>NUCLEOTIDE SEQUENCE [LARGE SCALE GENOMIC DNA]</scope>
    <source>
        <strain evidence="5 6">DSM 24997</strain>
    </source>
</reference>
<organism evidence="5 6">
    <name type="scientific">Paenibacillus beijingensis</name>
    <dbReference type="NCBI Taxonomy" id="1126833"/>
    <lineage>
        <taxon>Bacteria</taxon>
        <taxon>Bacillati</taxon>
        <taxon>Bacillota</taxon>
        <taxon>Bacilli</taxon>
        <taxon>Bacillales</taxon>
        <taxon>Paenibacillaceae</taxon>
        <taxon>Paenibacillus</taxon>
    </lineage>
</organism>